<dbReference type="Proteomes" id="UP000254508">
    <property type="component" value="Plasmid unnamed"/>
</dbReference>
<proteinExistence type="predicted"/>
<feature type="signal peptide" evidence="1">
    <location>
        <begin position="1"/>
        <end position="26"/>
    </location>
</feature>
<keyword evidence="3" id="KW-1185">Reference proteome</keyword>
<organism evidence="2 3">
    <name type="scientific">Erythrobacter aureus</name>
    <dbReference type="NCBI Taxonomy" id="2182384"/>
    <lineage>
        <taxon>Bacteria</taxon>
        <taxon>Pseudomonadati</taxon>
        <taxon>Pseudomonadota</taxon>
        <taxon>Alphaproteobacteria</taxon>
        <taxon>Sphingomonadales</taxon>
        <taxon>Erythrobacteraceae</taxon>
        <taxon>Erythrobacter/Porphyrobacter group</taxon>
        <taxon>Erythrobacter</taxon>
    </lineage>
</organism>
<evidence type="ECO:0000313" key="2">
    <source>
        <dbReference type="EMBL" id="AXK43945.1"/>
    </source>
</evidence>
<evidence type="ECO:0008006" key="4">
    <source>
        <dbReference type="Google" id="ProtNLM"/>
    </source>
</evidence>
<keyword evidence="1" id="KW-0732">Signal</keyword>
<dbReference type="AlphaFoldDB" id="A0A345YJ43"/>
<reference evidence="2 3" key="1">
    <citation type="submission" date="2018-07" db="EMBL/GenBank/DDBJ databases">
        <title>Genome sequence of Erythrobacter strain YH-07, an antagonistic bacterium isolated from Yellow Sea.</title>
        <authorList>
            <person name="Tang T."/>
            <person name="Liu Q."/>
            <person name="Sun X."/>
        </authorList>
    </citation>
    <scope>NUCLEOTIDE SEQUENCE [LARGE SCALE GENOMIC DNA]</scope>
    <source>
        <strain evidence="2 3">YH-07</strain>
        <plasmid evidence="2 3">unnamed</plasmid>
    </source>
</reference>
<dbReference type="EMBL" id="CP031358">
    <property type="protein sequence ID" value="AXK43945.1"/>
    <property type="molecule type" value="Genomic_DNA"/>
</dbReference>
<geneLocation type="plasmid" evidence="2 3">
    <name>unnamed</name>
</geneLocation>
<evidence type="ECO:0000313" key="3">
    <source>
        <dbReference type="Proteomes" id="UP000254508"/>
    </source>
</evidence>
<evidence type="ECO:0000256" key="1">
    <source>
        <dbReference type="SAM" id="SignalP"/>
    </source>
</evidence>
<keyword evidence="2" id="KW-0614">Plasmid</keyword>
<dbReference type="KEGG" id="err:DVR09_15945"/>
<name>A0A345YJ43_9SPHN</name>
<protein>
    <recommendedName>
        <fullName evidence="4">Lipoprotein</fullName>
    </recommendedName>
</protein>
<sequence>MTTKTARLHRGLIAAALLLAAPLAGCGPELPPEQEITIISWEDDAIDFCLAKDSRWMMDITSRISQALPGDFTPGSLLVRGSNIPEKTFDGRTDIKELALQLVAERDGETVNLSAYGILEPGSCRPTGLHVIQGYNRWEPPMRIDVAPEA</sequence>
<feature type="chain" id="PRO_5016798948" description="Lipoprotein" evidence="1">
    <location>
        <begin position="27"/>
        <end position="150"/>
    </location>
</feature>
<accession>A0A345YJ43</accession>
<gene>
    <name evidence="2" type="ORF">DVR09_15945</name>
</gene>